<dbReference type="Proteomes" id="UP000031307">
    <property type="component" value="Unassembled WGS sequence"/>
</dbReference>
<dbReference type="AlphaFoldDB" id="A0A0C1C937"/>
<dbReference type="InterPro" id="IPR019004">
    <property type="entry name" value="YqeY/Aim41"/>
</dbReference>
<proteinExistence type="predicted"/>
<dbReference type="SUPFAM" id="SSF89095">
    <property type="entry name" value="GatB/YqeY motif"/>
    <property type="match status" value="1"/>
</dbReference>
<dbReference type="PANTHER" id="PTHR28055:SF1">
    <property type="entry name" value="ALTERED INHERITANCE OF MITOCHONDRIA PROTEIN 41, MITOCHONDRIAL"/>
    <property type="match status" value="1"/>
</dbReference>
<dbReference type="EMBL" id="JSAM01000074">
    <property type="protein sequence ID" value="KIA77530.1"/>
    <property type="molecule type" value="Genomic_DNA"/>
</dbReference>
<accession>A0A0C1C937</accession>
<comment type="caution">
    <text evidence="1">The sequence shown here is derived from an EMBL/GenBank/DDBJ whole genome shotgun (WGS) entry which is preliminary data.</text>
</comment>
<dbReference type="InterPro" id="IPR003789">
    <property type="entry name" value="Asn/Gln_tRNA_amidoTrase-B-like"/>
</dbReference>
<organism evidence="1 2">
    <name type="scientific">Parachlamydia acanthamoebae</name>
    <dbReference type="NCBI Taxonomy" id="83552"/>
    <lineage>
        <taxon>Bacteria</taxon>
        <taxon>Pseudomonadati</taxon>
        <taxon>Chlamydiota</taxon>
        <taxon>Chlamydiia</taxon>
        <taxon>Parachlamydiales</taxon>
        <taxon>Parachlamydiaceae</taxon>
        <taxon>Parachlamydia</taxon>
    </lineage>
</organism>
<dbReference type="InterPro" id="IPR023168">
    <property type="entry name" value="GatB_Yqey_C_2"/>
</dbReference>
<evidence type="ECO:0000313" key="1">
    <source>
        <dbReference type="EMBL" id="KIA77530.1"/>
    </source>
</evidence>
<dbReference type="Gene3D" id="1.10.10.410">
    <property type="match status" value="1"/>
</dbReference>
<evidence type="ECO:0000313" key="2">
    <source>
        <dbReference type="Proteomes" id="UP000031307"/>
    </source>
</evidence>
<dbReference type="Gene3D" id="1.10.1510.10">
    <property type="entry name" value="Uncharacterised protein YqeY/AIM41 PF09424, N-terminal domain"/>
    <property type="match status" value="1"/>
</dbReference>
<reference evidence="1 2" key="1">
    <citation type="journal article" date="2014" name="Mol. Biol. Evol.">
        <title>Massive expansion of Ubiquitination-related gene families within the Chlamydiae.</title>
        <authorList>
            <person name="Domman D."/>
            <person name="Collingro A."/>
            <person name="Lagkouvardos I."/>
            <person name="Gehre L."/>
            <person name="Weinmaier T."/>
            <person name="Rattei T."/>
            <person name="Subtil A."/>
            <person name="Horn M."/>
        </authorList>
    </citation>
    <scope>NUCLEOTIDE SEQUENCE [LARGE SCALE GENOMIC DNA]</scope>
    <source>
        <strain evidence="1 2">OEW1</strain>
    </source>
</reference>
<dbReference type="InterPro" id="IPR042184">
    <property type="entry name" value="YqeY/Aim41_N"/>
</dbReference>
<protein>
    <submittedName>
        <fullName evidence="1">Uncharacterized protein YqeY</fullName>
    </submittedName>
</protein>
<dbReference type="PANTHER" id="PTHR28055">
    <property type="entry name" value="ALTERED INHERITANCE OF MITOCHONDRIA PROTEIN 41, MITOCHONDRIAL"/>
    <property type="match status" value="1"/>
</dbReference>
<gene>
    <name evidence="1" type="primary">yqeY</name>
    <name evidence="1" type="ORF">DB43_GE00110</name>
</gene>
<dbReference type="PATRIC" id="fig|83552.4.peg.1279"/>
<dbReference type="GO" id="GO:0016884">
    <property type="term" value="F:carbon-nitrogen ligase activity, with glutamine as amido-N-donor"/>
    <property type="evidence" value="ECO:0007669"/>
    <property type="project" value="InterPro"/>
</dbReference>
<dbReference type="Pfam" id="PF09424">
    <property type="entry name" value="YqeY"/>
    <property type="match status" value="1"/>
</dbReference>
<name>A0A0C1C937_9BACT</name>
<sequence length="146" mass="16338">MMALVEKINDGIKEAMKSRDQIRLDTLRMLKSKILAVDARCNLPDAEVLKLFKTYFGSLKEALEQAQTFNRPDIAEKLKSELEIVQEFLPKALSPEETKKIVIQAIADSGAKTKKDFGLVMKSIMKLNNSVDGKLAKDLANQLLSD</sequence>